<evidence type="ECO:0000313" key="3">
    <source>
        <dbReference type="EMBL" id="MBB5866652.1"/>
    </source>
</evidence>
<gene>
    <name evidence="3" type="ORF">F4553_000031</name>
</gene>
<name>A0A841BIP6_9ACTN</name>
<dbReference type="AlphaFoldDB" id="A0A841BIP6"/>
<accession>A0A841BIP6</accession>
<dbReference type="Pfam" id="PF12770">
    <property type="entry name" value="CHAT"/>
    <property type="match status" value="1"/>
</dbReference>
<comment type="caution">
    <text evidence="3">The sequence shown here is derived from an EMBL/GenBank/DDBJ whole genome shotgun (WGS) entry which is preliminary data.</text>
</comment>
<evidence type="ECO:0000259" key="2">
    <source>
        <dbReference type="Pfam" id="PF12770"/>
    </source>
</evidence>
<dbReference type="Proteomes" id="UP000587527">
    <property type="component" value="Unassembled WGS sequence"/>
</dbReference>
<proteinExistence type="predicted"/>
<organism evidence="3 4">
    <name type="scientific">Allocatelliglobosispora scoriae</name>
    <dbReference type="NCBI Taxonomy" id="643052"/>
    <lineage>
        <taxon>Bacteria</taxon>
        <taxon>Bacillati</taxon>
        <taxon>Actinomycetota</taxon>
        <taxon>Actinomycetes</taxon>
        <taxon>Micromonosporales</taxon>
        <taxon>Micromonosporaceae</taxon>
        <taxon>Allocatelliglobosispora</taxon>
    </lineage>
</organism>
<protein>
    <submittedName>
        <fullName evidence="3">CHAT domain-containing protein/tetratricopeptide (TPR) repeat protein</fullName>
    </submittedName>
</protein>
<reference evidence="3 4" key="1">
    <citation type="submission" date="2020-08" db="EMBL/GenBank/DDBJ databases">
        <title>Sequencing the genomes of 1000 actinobacteria strains.</title>
        <authorList>
            <person name="Klenk H.-P."/>
        </authorList>
    </citation>
    <scope>NUCLEOTIDE SEQUENCE [LARGE SCALE GENOMIC DNA]</scope>
    <source>
        <strain evidence="3 4">DSM 45362</strain>
    </source>
</reference>
<sequence>MDLESLTWRARAWVHRHHTTGNSADVLGEEPSEDAAALWAAVRAVDLDHPGARLDAQFAAATLALSQLHYHRYLLTSGHRSDVELARTLLSLQPESSQLHNIPLGLQPLLGKECDDDERAETALRLLHASTVDEDPALLDAAILLMTPPPRGQLTHLCQALRRRFELHRSFDDLAEAITAGQAAVAIPDEYDRDTEPWSHLAAAYRWRYRLRGDPADLRRVINLLRRTLAATGPTVTVLADLGAAYRLYHDHTGIPGYADSAVDLGRQAVRLAGDRADAAIVSELCASLLRRYERVGHSSDLADATTLTDRITADSTDTPADDGAAGRLAVAARVLLRHAEHSRSRSDLDRAASLARLAQRALRPGNHQRPGVLGCLAAALHDQYLNTADANQLAEAVKWAEAAVVAAPAGHFERDRALSELVGIRLTQFTHTGALTALTDAIEHSQRAVAGPAEPSPQWLAHLGYAYQQRYSVTGDRQDLDRAVRHGAAAVAATGAGDTALAGRQASLAAAYSLRHTVAGDRCDLDRSIELIDDAVAGTRNGQRVLPELLSSRAAVLLARHRLDGDPADVEAAVADAEGALATVPHDHGARLRTVTALCDVYRERLIAGPAPDPTRLAALAAEVTDTRSAAPSDRVAAHHALGLLAGAAGNAPLAAAMLTRAAEVLHSVAPRETGWTDQQHRLGRHAGLVGAGVAAHCAAGDPAAAVEFAELGRGVLLASQANTRVDPTRLEIDQILAEKFRWACERLNTPHFAAQDRQRWWADHDRLLAEIRRQPGQSDFLAAPSLDRLRVAVEGGYGVLLNVSGDRGEAVVVHSDREPTMIALPDLHESDVEAMVRELLAAAENQLKPAGVLPMRQTVTRLLGRLWDTAVGPVVASLPDAGDAPHRVWWVPTGLLGLLPLHAAGHLRHVGALDALISSYVPSLRVLHHSRSRPAADQRRRLSVALRRTPGQAELSRTAEEAPSSDGATLADGDATADRVVAGLRQATWVHFACHAVAEPSSPADGGLLMHDRTLRLPEIGGLRLAEAELAYLSACSTAHYGTRHADEVLHLASAFQLAGFRHVVASLWPLRDSIAATAAAAFYEELPAGPGADGAAVALREVTLRLRAENPARPELWAPLIHSGP</sequence>
<dbReference type="InterPro" id="IPR024983">
    <property type="entry name" value="CHAT_dom"/>
</dbReference>
<evidence type="ECO:0000256" key="1">
    <source>
        <dbReference type="SAM" id="MobiDB-lite"/>
    </source>
</evidence>
<keyword evidence="4" id="KW-1185">Reference proteome</keyword>
<evidence type="ECO:0000313" key="4">
    <source>
        <dbReference type="Proteomes" id="UP000587527"/>
    </source>
</evidence>
<feature type="domain" description="CHAT" evidence="2">
    <location>
        <begin position="863"/>
        <end position="1127"/>
    </location>
</feature>
<feature type="region of interest" description="Disordered" evidence="1">
    <location>
        <begin position="951"/>
        <end position="974"/>
    </location>
</feature>
<dbReference type="RefSeq" id="WP_184830607.1">
    <property type="nucleotide sequence ID" value="NZ_JACHMN010000001.1"/>
</dbReference>
<dbReference type="EMBL" id="JACHMN010000001">
    <property type="protein sequence ID" value="MBB5866652.1"/>
    <property type="molecule type" value="Genomic_DNA"/>
</dbReference>